<sequence length="767" mass="86952">MCLRKVVKLAATCKTHWKQTFIEQCVQDAIDLFQQSFHSSHDETQAHVRRQDDVAPVEQEPESSTTSQPLAEFDRAFDLRSHDMSSESGDSDFFRRADMDYMVSEFTQCDPELLRLYKKASQKLTQAQFVDINQHLLKLFYFEIAREVQTDQQAEATLFFKSRRRRTALSWDIFRTVVTDDPESLTFNQWKKEFSMHNLHERLLDLKSKTAEDDLEVISDDDSDSDIDFNIECLGITSLQGTGEYLFNSNAISSYRDHLQRFIEPAHKGTLESAGPLASSVTNADPEPSASHDKRREIEDSAIIEFRDQISSRKNESSSDSDYEGQTKAIPVEVAPFEHSSDSTPNPGSESLQQSSPSHDEPLDGSIDIVPMSTQLTKWITDRLWPPSNGLQRIWYLCGCGRHTYIDVKELEPGGVESVRQNIIESATAVRGRPDPSQNETPTGRSSLVIPPPVHPISDVSRGSQLPTTSRTAATTLPSLPTGLDGSNGSTASAQPREMHLLVCVGGREFETLATVRHLDITTEWNDGMLLRALLREYEEARQGRQWSISSLLPALPAGIRKSPFVNSMRSYRMTSWIRDAPMWEWWHSWIPDGGLCAPLHMPSTADFVKFQVFSQAATAEPYPDQFECGQWPSSADPYLYEPVPMRLTTLNIPLWHELKYPGPHLRHQWYNAAAKKLDGRLFDDPFPDFDSIPNIVGYGIRINERINDVLILWWSWIAIIITGVFVFVYSKCTGDSSSAFGLGAYLMAALTVYIQLQYAWWRRSSK</sequence>
<dbReference type="AlphaFoldDB" id="A0AAD9SEK7"/>
<feature type="compositionally biased region" description="Basic and acidic residues" evidence="1">
    <location>
        <begin position="290"/>
        <end position="301"/>
    </location>
</feature>
<feature type="region of interest" description="Disordered" evidence="1">
    <location>
        <begin position="44"/>
        <end position="68"/>
    </location>
</feature>
<feature type="compositionally biased region" description="Polar residues" evidence="1">
    <location>
        <begin position="342"/>
        <end position="357"/>
    </location>
</feature>
<keyword evidence="2" id="KW-1133">Transmembrane helix</keyword>
<feature type="region of interest" description="Disordered" evidence="1">
    <location>
        <begin position="337"/>
        <end position="367"/>
    </location>
</feature>
<comment type="caution">
    <text evidence="3">The sequence shown here is derived from an EMBL/GenBank/DDBJ whole genome shotgun (WGS) entry which is preliminary data.</text>
</comment>
<evidence type="ECO:0000313" key="4">
    <source>
        <dbReference type="Proteomes" id="UP001265746"/>
    </source>
</evidence>
<feature type="region of interest" description="Disordered" evidence="1">
    <location>
        <begin position="306"/>
        <end position="325"/>
    </location>
</feature>
<evidence type="ECO:0000313" key="3">
    <source>
        <dbReference type="EMBL" id="KAK2606777.1"/>
    </source>
</evidence>
<feature type="region of interest" description="Disordered" evidence="1">
    <location>
        <begin position="270"/>
        <end position="301"/>
    </location>
</feature>
<feature type="compositionally biased region" description="Basic and acidic residues" evidence="1">
    <location>
        <begin position="44"/>
        <end position="53"/>
    </location>
</feature>
<keyword evidence="2" id="KW-0812">Transmembrane</keyword>
<feature type="compositionally biased region" description="Basic and acidic residues" evidence="1">
    <location>
        <begin position="306"/>
        <end position="317"/>
    </location>
</feature>
<gene>
    <name evidence="3" type="ORF">N8I77_005505</name>
</gene>
<accession>A0AAD9SEK7</accession>
<protein>
    <submittedName>
        <fullName evidence="3">Uncharacterized protein</fullName>
    </submittedName>
</protein>
<keyword evidence="4" id="KW-1185">Reference proteome</keyword>
<dbReference type="EMBL" id="JAUJFL010000003">
    <property type="protein sequence ID" value="KAK2606777.1"/>
    <property type="molecule type" value="Genomic_DNA"/>
</dbReference>
<reference evidence="3" key="1">
    <citation type="submission" date="2023-06" db="EMBL/GenBank/DDBJ databases">
        <authorList>
            <person name="Noh H."/>
        </authorList>
    </citation>
    <scope>NUCLEOTIDE SEQUENCE</scope>
    <source>
        <strain evidence="3">DUCC20226</strain>
    </source>
</reference>
<feature type="transmembrane region" description="Helical" evidence="2">
    <location>
        <begin position="712"/>
        <end position="731"/>
    </location>
</feature>
<evidence type="ECO:0000256" key="1">
    <source>
        <dbReference type="SAM" id="MobiDB-lite"/>
    </source>
</evidence>
<feature type="transmembrane region" description="Helical" evidence="2">
    <location>
        <begin position="743"/>
        <end position="762"/>
    </location>
</feature>
<feature type="region of interest" description="Disordered" evidence="1">
    <location>
        <begin position="426"/>
        <end position="493"/>
    </location>
</feature>
<dbReference type="Proteomes" id="UP001265746">
    <property type="component" value="Unassembled WGS sequence"/>
</dbReference>
<keyword evidence="2" id="KW-0472">Membrane</keyword>
<evidence type="ECO:0000256" key="2">
    <source>
        <dbReference type="SAM" id="Phobius"/>
    </source>
</evidence>
<feature type="compositionally biased region" description="Polar residues" evidence="1">
    <location>
        <begin position="461"/>
        <end position="493"/>
    </location>
</feature>
<organism evidence="3 4">
    <name type="scientific">Phomopsis amygdali</name>
    <name type="common">Fusicoccum amygdali</name>
    <dbReference type="NCBI Taxonomy" id="1214568"/>
    <lineage>
        <taxon>Eukaryota</taxon>
        <taxon>Fungi</taxon>
        <taxon>Dikarya</taxon>
        <taxon>Ascomycota</taxon>
        <taxon>Pezizomycotina</taxon>
        <taxon>Sordariomycetes</taxon>
        <taxon>Sordariomycetidae</taxon>
        <taxon>Diaporthales</taxon>
        <taxon>Diaporthaceae</taxon>
        <taxon>Diaporthe</taxon>
    </lineage>
</organism>
<name>A0AAD9SEK7_PHOAM</name>
<feature type="compositionally biased region" description="Polar residues" evidence="1">
    <location>
        <begin position="436"/>
        <end position="446"/>
    </location>
</feature>
<proteinExistence type="predicted"/>